<dbReference type="GO" id="GO:0009966">
    <property type="term" value="P:regulation of signal transduction"/>
    <property type="evidence" value="ECO:0007669"/>
    <property type="project" value="TreeGrafter"/>
</dbReference>
<dbReference type="GO" id="GO:0005524">
    <property type="term" value="F:ATP binding"/>
    <property type="evidence" value="ECO:0007669"/>
    <property type="project" value="UniProtKB-KW"/>
</dbReference>
<dbReference type="Gene3D" id="1.10.287.1270">
    <property type="match status" value="1"/>
</dbReference>
<keyword evidence="1" id="KW-0723">Serine/threonine-protein kinase</keyword>
<evidence type="ECO:0000256" key="1">
    <source>
        <dbReference type="ARBA" id="ARBA00022527"/>
    </source>
</evidence>
<evidence type="ECO:0000313" key="6">
    <source>
        <dbReference type="EMBL" id="CAD7458518.1"/>
    </source>
</evidence>
<protein>
    <submittedName>
        <fullName evidence="6">Uncharacterized protein</fullName>
    </submittedName>
</protein>
<evidence type="ECO:0000256" key="3">
    <source>
        <dbReference type="ARBA" id="ARBA00022741"/>
    </source>
</evidence>
<dbReference type="GO" id="GO:0007186">
    <property type="term" value="P:G protein-coupled receptor signaling pathway"/>
    <property type="evidence" value="ECO:0007669"/>
    <property type="project" value="TreeGrafter"/>
</dbReference>
<evidence type="ECO:0000256" key="2">
    <source>
        <dbReference type="ARBA" id="ARBA00022679"/>
    </source>
</evidence>
<keyword evidence="5" id="KW-0067">ATP-binding</keyword>
<dbReference type="PANTHER" id="PTHR24355">
    <property type="entry name" value="G PROTEIN-COUPLED RECEPTOR KINASE/RIBOSOMAL PROTEIN S6 KINASE"/>
    <property type="match status" value="1"/>
</dbReference>
<keyword evidence="3" id="KW-0547">Nucleotide-binding</keyword>
<keyword evidence="2" id="KW-0808">Transferase</keyword>
<proteinExistence type="predicted"/>
<dbReference type="GO" id="GO:0004703">
    <property type="term" value="F:G protein-coupled receptor kinase activity"/>
    <property type="evidence" value="ECO:0007669"/>
    <property type="project" value="TreeGrafter"/>
</dbReference>
<evidence type="ECO:0000256" key="4">
    <source>
        <dbReference type="ARBA" id="ARBA00022777"/>
    </source>
</evidence>
<evidence type="ECO:0000256" key="5">
    <source>
        <dbReference type="ARBA" id="ARBA00022840"/>
    </source>
</evidence>
<dbReference type="AlphaFoldDB" id="A0A7R9NWF8"/>
<sequence length="379" mass="42746">MADLEAVLADVSYLMAMEKSKCTPAARASKKIILPDPSVRSVMHKYLEKKGEVNFDKIFNQMLVSVYCKLQNMCVLSKLLLHVCSQKSHGYILFGALQLGHKTNFPHDLTDFFCGKQNNTCVAIEASIRGIQSAKDGLKHYNYQCNTVSFTKNFITKGHGAHKLYLFRLEEEKRIEVERKKQDCPATHRLNECRGTCNEILTSQGDERLPLRTGRVVSTPSYLHQDWESGYHTILLASGLGDALMDQEENFEINKIKQNRVCFEPDHLQPPITVNPDQPILDSSSVRVIAADMLLNTGLPLSYSGYSRYNLTSIPPSAMNPPVYNAPTMLCVDCILTQVQRLCNVVSRLYLDASTACLDCTLTQVQRVWTVHLKQVQRV</sequence>
<accession>A0A7R9NWF8</accession>
<dbReference type="GO" id="GO:0001664">
    <property type="term" value="F:G protein-coupled receptor binding"/>
    <property type="evidence" value="ECO:0007669"/>
    <property type="project" value="TreeGrafter"/>
</dbReference>
<reference evidence="6" key="1">
    <citation type="submission" date="2020-11" db="EMBL/GenBank/DDBJ databases">
        <authorList>
            <person name="Tran Van P."/>
        </authorList>
    </citation>
    <scope>NUCLEOTIDE SEQUENCE</scope>
</reference>
<gene>
    <name evidence="6" type="ORF">TTEB3V08_LOCUS6497</name>
</gene>
<name>A0A7R9NWF8_9NEOP</name>
<dbReference type="PANTHER" id="PTHR24355:SF18">
    <property type="entry name" value="G PROTEIN-COUPLED RECEPTOR KINASE"/>
    <property type="match status" value="1"/>
</dbReference>
<dbReference type="EMBL" id="OE002323">
    <property type="protein sequence ID" value="CAD7458518.1"/>
    <property type="molecule type" value="Genomic_DNA"/>
</dbReference>
<organism evidence="6">
    <name type="scientific">Timema tahoe</name>
    <dbReference type="NCBI Taxonomy" id="61484"/>
    <lineage>
        <taxon>Eukaryota</taxon>
        <taxon>Metazoa</taxon>
        <taxon>Ecdysozoa</taxon>
        <taxon>Arthropoda</taxon>
        <taxon>Hexapoda</taxon>
        <taxon>Insecta</taxon>
        <taxon>Pterygota</taxon>
        <taxon>Neoptera</taxon>
        <taxon>Polyneoptera</taxon>
        <taxon>Phasmatodea</taxon>
        <taxon>Timematodea</taxon>
        <taxon>Timematoidea</taxon>
        <taxon>Timematidae</taxon>
        <taxon>Timema</taxon>
    </lineage>
</organism>
<keyword evidence="4" id="KW-0418">Kinase</keyword>